<dbReference type="InterPro" id="IPR012748">
    <property type="entry name" value="Rieske-like_NirD"/>
</dbReference>
<sequence length="108" mass="11737">MNWIQVGTLEDIPRQGSRVINTAHGEIALFRSKDDQVFALNNRCPHKGGPLAQGIVHGKRVTCPLHNWVIDLESGSAIAPDVGCAHRHEVRVAHEVLFLALEAGACKA</sequence>
<keyword evidence="4" id="KW-0408">Iron</keyword>
<dbReference type="InterPro" id="IPR017941">
    <property type="entry name" value="Rieske_2Fe-2S"/>
</dbReference>
<dbReference type="InterPro" id="IPR036922">
    <property type="entry name" value="Rieske_2Fe-2S_sf"/>
</dbReference>
<dbReference type="PANTHER" id="PTHR21496">
    <property type="entry name" value="FERREDOXIN-RELATED"/>
    <property type="match status" value="1"/>
</dbReference>
<dbReference type="PANTHER" id="PTHR21496:SF23">
    <property type="entry name" value="3-PHENYLPROPIONATE_CINNAMIC ACID DIOXYGENASE FERREDOXIN SUBUNIT"/>
    <property type="match status" value="1"/>
</dbReference>
<keyword evidence="9" id="KW-1185">Reference proteome</keyword>
<dbReference type="GO" id="GO:0051537">
    <property type="term" value="F:2 iron, 2 sulfur cluster binding"/>
    <property type="evidence" value="ECO:0007669"/>
    <property type="project" value="UniProtKB-KW"/>
</dbReference>
<dbReference type="OrthoDB" id="9769355at2"/>
<dbReference type="RefSeq" id="WP_013028300.1">
    <property type="nucleotide sequence ID" value="NC_013959.1"/>
</dbReference>
<dbReference type="GO" id="GO:0042128">
    <property type="term" value="P:nitrate assimilation"/>
    <property type="evidence" value="ECO:0007669"/>
    <property type="project" value="UniProtKB-KW"/>
</dbReference>
<proteinExistence type="predicted"/>
<evidence type="ECO:0000256" key="2">
    <source>
        <dbReference type="ARBA" id="ARBA00022723"/>
    </source>
</evidence>
<dbReference type="Gene3D" id="2.102.10.10">
    <property type="entry name" value="Rieske [2Fe-2S] iron-sulphur domain"/>
    <property type="match status" value="1"/>
</dbReference>
<name>D5CU66_SIDLE</name>
<keyword evidence="5" id="KW-0411">Iron-sulfur</keyword>
<dbReference type="Pfam" id="PF00355">
    <property type="entry name" value="Rieske"/>
    <property type="match status" value="1"/>
</dbReference>
<dbReference type="HOGENOM" id="CLU_055690_5_1_4"/>
<evidence type="ECO:0000256" key="5">
    <source>
        <dbReference type="ARBA" id="ARBA00023014"/>
    </source>
</evidence>
<gene>
    <name evidence="8" type="ordered locus">Slit_0159</name>
</gene>
<evidence type="ECO:0000313" key="9">
    <source>
        <dbReference type="Proteomes" id="UP000001625"/>
    </source>
</evidence>
<dbReference type="NCBIfam" id="TIGR02378">
    <property type="entry name" value="nirD_assim_sml"/>
    <property type="match status" value="1"/>
</dbReference>
<reference evidence="8 9" key="1">
    <citation type="submission" date="2010-03" db="EMBL/GenBank/DDBJ databases">
        <title>Complete sequence of Sideroxydans lithotrophicus ES-1.</title>
        <authorList>
            <consortium name="US DOE Joint Genome Institute"/>
            <person name="Lucas S."/>
            <person name="Copeland A."/>
            <person name="Lapidus A."/>
            <person name="Cheng J.-F."/>
            <person name="Bruce D."/>
            <person name="Goodwin L."/>
            <person name="Pitluck S."/>
            <person name="Munk A.C."/>
            <person name="Detter J.C."/>
            <person name="Han C."/>
            <person name="Tapia R."/>
            <person name="Larimer F."/>
            <person name="Land M."/>
            <person name="Hauser L."/>
            <person name="Kyrpides N."/>
            <person name="Ivanova N."/>
            <person name="Emerson D."/>
            <person name="Woyke T."/>
        </authorList>
    </citation>
    <scope>NUCLEOTIDE SEQUENCE [LARGE SCALE GENOMIC DNA]</scope>
    <source>
        <strain evidence="8 9">ES-1</strain>
    </source>
</reference>
<dbReference type="EMBL" id="CP001965">
    <property type="protein sequence ID" value="ADE10401.1"/>
    <property type="molecule type" value="Genomic_DNA"/>
</dbReference>
<dbReference type="AlphaFoldDB" id="D5CU66"/>
<keyword evidence="2" id="KW-0479">Metal-binding</keyword>
<keyword evidence="1" id="KW-0001">2Fe-2S</keyword>
<dbReference type="CDD" id="cd03530">
    <property type="entry name" value="Rieske_NirD_small_Bacillus"/>
    <property type="match status" value="1"/>
</dbReference>
<keyword evidence="3" id="KW-0560">Oxidoreductase</keyword>
<organism evidence="8 9">
    <name type="scientific">Sideroxydans lithotrophicus (strain ES-1)</name>
    <dbReference type="NCBI Taxonomy" id="580332"/>
    <lineage>
        <taxon>Bacteria</taxon>
        <taxon>Pseudomonadati</taxon>
        <taxon>Pseudomonadota</taxon>
        <taxon>Betaproteobacteria</taxon>
        <taxon>Nitrosomonadales</taxon>
        <taxon>Gallionellaceae</taxon>
        <taxon>Sideroxydans</taxon>
    </lineage>
</organism>
<protein>
    <submittedName>
        <fullName evidence="8">Nitrite reductase (NAD(P)H), small subunit</fullName>
    </submittedName>
</protein>
<evidence type="ECO:0000313" key="8">
    <source>
        <dbReference type="EMBL" id="ADE10401.1"/>
    </source>
</evidence>
<dbReference type="GO" id="GO:0008942">
    <property type="term" value="F:nitrite reductase [NAD(P)H] activity"/>
    <property type="evidence" value="ECO:0007669"/>
    <property type="project" value="InterPro"/>
</dbReference>
<evidence type="ECO:0000259" key="7">
    <source>
        <dbReference type="PROSITE" id="PS51296"/>
    </source>
</evidence>
<dbReference type="SUPFAM" id="SSF50022">
    <property type="entry name" value="ISP domain"/>
    <property type="match status" value="1"/>
</dbReference>
<evidence type="ECO:0000256" key="1">
    <source>
        <dbReference type="ARBA" id="ARBA00022714"/>
    </source>
</evidence>
<evidence type="ECO:0000256" key="3">
    <source>
        <dbReference type="ARBA" id="ARBA00023002"/>
    </source>
</evidence>
<dbReference type="STRING" id="580332.Slit_0159"/>
<accession>D5CU66</accession>
<dbReference type="PROSITE" id="PS51296">
    <property type="entry name" value="RIESKE"/>
    <property type="match status" value="1"/>
</dbReference>
<keyword evidence="6" id="KW-0534">Nitrate assimilation</keyword>
<dbReference type="Proteomes" id="UP000001625">
    <property type="component" value="Chromosome"/>
</dbReference>
<evidence type="ECO:0000256" key="6">
    <source>
        <dbReference type="ARBA" id="ARBA00023063"/>
    </source>
</evidence>
<dbReference type="KEGG" id="slt:Slit_0159"/>
<dbReference type="GO" id="GO:0046872">
    <property type="term" value="F:metal ion binding"/>
    <property type="evidence" value="ECO:0007669"/>
    <property type="project" value="UniProtKB-KW"/>
</dbReference>
<dbReference type="eggNOG" id="COG2146">
    <property type="taxonomic scope" value="Bacteria"/>
</dbReference>
<feature type="domain" description="Rieske" evidence="7">
    <location>
        <begin position="4"/>
        <end position="99"/>
    </location>
</feature>
<evidence type="ECO:0000256" key="4">
    <source>
        <dbReference type="ARBA" id="ARBA00023004"/>
    </source>
</evidence>